<gene>
    <name evidence="2" type="ORF">SM0020_12165</name>
</gene>
<sequence length="73" mass="8215">MELPPKTREFLARLDDDDIKLLEHGIKLIGAFLTVGGFVKWMIVLLVGILVGFVMVWENIGKLLRLISPSLPK</sequence>
<name>H0FYZ9_RHIML</name>
<keyword evidence="1" id="KW-0812">Transmembrane</keyword>
<evidence type="ECO:0000313" key="2">
    <source>
        <dbReference type="EMBL" id="EHK77679.1"/>
    </source>
</evidence>
<organism evidence="2 3">
    <name type="scientific">Sinorhizobium meliloti CCNWSX0020</name>
    <dbReference type="NCBI Taxonomy" id="1107881"/>
    <lineage>
        <taxon>Bacteria</taxon>
        <taxon>Pseudomonadati</taxon>
        <taxon>Pseudomonadota</taxon>
        <taxon>Alphaproteobacteria</taxon>
        <taxon>Hyphomicrobiales</taxon>
        <taxon>Rhizobiaceae</taxon>
        <taxon>Sinorhizobium/Ensifer group</taxon>
        <taxon>Sinorhizobium</taxon>
    </lineage>
</organism>
<dbReference type="RefSeq" id="WP_004435070.1">
    <property type="nucleotide sequence ID" value="NZ_AGVV01000019.1"/>
</dbReference>
<keyword evidence="1" id="KW-0472">Membrane</keyword>
<evidence type="ECO:0008006" key="4">
    <source>
        <dbReference type="Google" id="ProtNLM"/>
    </source>
</evidence>
<keyword evidence="1" id="KW-1133">Transmembrane helix</keyword>
<feature type="transmembrane region" description="Helical" evidence="1">
    <location>
        <begin position="38"/>
        <end position="57"/>
    </location>
</feature>
<dbReference type="EMBL" id="AGVV01000019">
    <property type="protein sequence ID" value="EHK77679.1"/>
    <property type="molecule type" value="Genomic_DNA"/>
</dbReference>
<dbReference type="AlphaFoldDB" id="H0FYZ9"/>
<evidence type="ECO:0000256" key="1">
    <source>
        <dbReference type="SAM" id="Phobius"/>
    </source>
</evidence>
<dbReference type="Proteomes" id="UP000004038">
    <property type="component" value="Unassembled WGS sequence"/>
</dbReference>
<reference evidence="2 3" key="1">
    <citation type="journal article" date="2012" name="J. Bacteriol.">
        <title>Draft Genome Sequence of Sinorhizobium meliloti CCNWSX0020, a Nitrogen-Fixing Symbiont with Copper Tolerance Capability Isolated from Lead-Zinc Mine Tailings.</title>
        <authorList>
            <person name="Li Z."/>
            <person name="Ma Z."/>
            <person name="Hao X."/>
            <person name="Wei G."/>
        </authorList>
    </citation>
    <scope>NUCLEOTIDE SEQUENCE [LARGE SCALE GENOMIC DNA]</scope>
    <source>
        <strain evidence="2 3">CCNWSX0020</strain>
    </source>
</reference>
<accession>H0FYZ9</accession>
<protein>
    <recommendedName>
        <fullName evidence="4">Transmembrane protein</fullName>
    </recommendedName>
</protein>
<dbReference type="PATRIC" id="fig|1107881.3.peg.2467"/>
<proteinExistence type="predicted"/>
<evidence type="ECO:0000313" key="3">
    <source>
        <dbReference type="Proteomes" id="UP000004038"/>
    </source>
</evidence>